<sequence>MVILVVKEFYASFRDQEMRKRQCESWDTITMRGEEVSITLKEICEFYDIPYYGKDFLNNTDLNTFEDIEMEDVINYLTQGRVSLKWNNQLKAHKGASGNNEEKLDGMIKWMQGIGLVLQEFTQLNGLRAPNYLPNMFDPSQTHQRTKEEDATSEDEDDMDEQDL</sequence>
<dbReference type="EMBL" id="JABEZV010000005">
    <property type="protein sequence ID" value="MBA0711147.1"/>
    <property type="molecule type" value="Genomic_DNA"/>
</dbReference>
<evidence type="ECO:0000313" key="2">
    <source>
        <dbReference type="EMBL" id="MBA0711147.1"/>
    </source>
</evidence>
<gene>
    <name evidence="2" type="ORF">Golax_010365</name>
</gene>
<keyword evidence="3" id="KW-1185">Reference proteome</keyword>
<feature type="region of interest" description="Disordered" evidence="1">
    <location>
        <begin position="132"/>
        <end position="164"/>
    </location>
</feature>
<protein>
    <submittedName>
        <fullName evidence="2">Uncharacterized protein</fullName>
    </submittedName>
</protein>
<dbReference type="Proteomes" id="UP000593574">
    <property type="component" value="Unassembled WGS sequence"/>
</dbReference>
<evidence type="ECO:0000256" key="1">
    <source>
        <dbReference type="SAM" id="MobiDB-lite"/>
    </source>
</evidence>
<comment type="caution">
    <text evidence="2">The sequence shown here is derived from an EMBL/GenBank/DDBJ whole genome shotgun (WGS) entry which is preliminary data.</text>
</comment>
<organism evidence="2 3">
    <name type="scientific">Gossypium laxum</name>
    <dbReference type="NCBI Taxonomy" id="34288"/>
    <lineage>
        <taxon>Eukaryota</taxon>
        <taxon>Viridiplantae</taxon>
        <taxon>Streptophyta</taxon>
        <taxon>Embryophyta</taxon>
        <taxon>Tracheophyta</taxon>
        <taxon>Spermatophyta</taxon>
        <taxon>Magnoliopsida</taxon>
        <taxon>eudicotyledons</taxon>
        <taxon>Gunneridae</taxon>
        <taxon>Pentapetalae</taxon>
        <taxon>rosids</taxon>
        <taxon>malvids</taxon>
        <taxon>Malvales</taxon>
        <taxon>Malvaceae</taxon>
        <taxon>Malvoideae</taxon>
        <taxon>Gossypium</taxon>
    </lineage>
</organism>
<name>A0A7J8ZH08_9ROSI</name>
<accession>A0A7J8ZH08</accession>
<reference evidence="2 3" key="1">
    <citation type="journal article" date="2019" name="Genome Biol. Evol.">
        <title>Insights into the evolution of the New World diploid cottons (Gossypium, subgenus Houzingenia) based on genome sequencing.</title>
        <authorList>
            <person name="Grover C.E."/>
            <person name="Arick M.A. 2nd"/>
            <person name="Thrash A."/>
            <person name="Conover J.L."/>
            <person name="Sanders W.S."/>
            <person name="Peterson D.G."/>
            <person name="Frelichowski J.E."/>
            <person name="Scheffler J.A."/>
            <person name="Scheffler B.E."/>
            <person name="Wendel J.F."/>
        </authorList>
    </citation>
    <scope>NUCLEOTIDE SEQUENCE [LARGE SCALE GENOMIC DNA]</scope>
    <source>
        <strain evidence="2">4</strain>
        <tissue evidence="2">Leaf</tissue>
    </source>
</reference>
<dbReference type="AlphaFoldDB" id="A0A7J8ZH08"/>
<evidence type="ECO:0000313" key="3">
    <source>
        <dbReference type="Proteomes" id="UP000593574"/>
    </source>
</evidence>
<proteinExistence type="predicted"/>
<feature type="compositionally biased region" description="Acidic residues" evidence="1">
    <location>
        <begin position="151"/>
        <end position="164"/>
    </location>
</feature>